<feature type="transmembrane region" description="Helical" evidence="1">
    <location>
        <begin position="59"/>
        <end position="75"/>
    </location>
</feature>
<keyword evidence="1" id="KW-0812">Transmembrane</keyword>
<reference evidence="4" key="2">
    <citation type="submission" date="2015-01" db="EMBL/GenBank/DDBJ databases">
        <title>Evolutionary Origins and Diversification of the Mycorrhizal Mutualists.</title>
        <authorList>
            <consortium name="DOE Joint Genome Institute"/>
            <consortium name="Mycorrhizal Genomics Consortium"/>
            <person name="Kohler A."/>
            <person name="Kuo A."/>
            <person name="Nagy L.G."/>
            <person name="Floudas D."/>
            <person name="Copeland A."/>
            <person name="Barry K.W."/>
            <person name="Cichocki N."/>
            <person name="Veneault-Fourrey C."/>
            <person name="LaButti K."/>
            <person name="Lindquist E.A."/>
            <person name="Lipzen A."/>
            <person name="Lundell T."/>
            <person name="Morin E."/>
            <person name="Murat C."/>
            <person name="Riley R."/>
            <person name="Ohm R."/>
            <person name="Sun H."/>
            <person name="Tunlid A."/>
            <person name="Henrissat B."/>
            <person name="Grigoriev I.V."/>
            <person name="Hibbett D.S."/>
            <person name="Martin F."/>
        </authorList>
    </citation>
    <scope>NUCLEOTIDE SEQUENCE [LARGE SCALE GENOMIC DNA]</scope>
    <source>
        <strain evidence="4">MAFF 305830</strain>
    </source>
</reference>
<dbReference type="HOGENOM" id="CLU_469430_0_0_1"/>
<dbReference type="OrthoDB" id="3219854at2759"/>
<name>A0A0C2X1D9_SERVB</name>
<reference evidence="3 4" key="1">
    <citation type="submission" date="2014-04" db="EMBL/GenBank/DDBJ databases">
        <authorList>
            <consortium name="DOE Joint Genome Institute"/>
            <person name="Kuo A."/>
            <person name="Zuccaro A."/>
            <person name="Kohler A."/>
            <person name="Nagy L.G."/>
            <person name="Floudas D."/>
            <person name="Copeland A."/>
            <person name="Barry K.W."/>
            <person name="Cichocki N."/>
            <person name="Veneault-Fourrey C."/>
            <person name="LaButti K."/>
            <person name="Lindquist E.A."/>
            <person name="Lipzen A."/>
            <person name="Lundell T."/>
            <person name="Morin E."/>
            <person name="Murat C."/>
            <person name="Sun H."/>
            <person name="Tunlid A."/>
            <person name="Henrissat B."/>
            <person name="Grigoriev I.V."/>
            <person name="Hibbett D.S."/>
            <person name="Martin F."/>
            <person name="Nordberg H.P."/>
            <person name="Cantor M.N."/>
            <person name="Hua S.X."/>
        </authorList>
    </citation>
    <scope>NUCLEOTIDE SEQUENCE [LARGE SCALE GENOMIC DNA]</scope>
    <source>
        <strain evidence="3 4">MAFF 305830</strain>
    </source>
</reference>
<evidence type="ECO:0000313" key="4">
    <source>
        <dbReference type="Proteomes" id="UP000054097"/>
    </source>
</evidence>
<evidence type="ECO:0000256" key="1">
    <source>
        <dbReference type="SAM" id="Phobius"/>
    </source>
</evidence>
<dbReference type="InterPro" id="IPR045338">
    <property type="entry name" value="DUF6535"/>
</dbReference>
<accession>A0A0C2X1D9</accession>
<evidence type="ECO:0000259" key="2">
    <source>
        <dbReference type="Pfam" id="PF20153"/>
    </source>
</evidence>
<protein>
    <recommendedName>
        <fullName evidence="2">DUF6535 domain-containing protein</fullName>
    </recommendedName>
</protein>
<feature type="transmembrane region" description="Helical" evidence="1">
    <location>
        <begin position="174"/>
        <end position="193"/>
    </location>
</feature>
<evidence type="ECO:0000313" key="3">
    <source>
        <dbReference type="EMBL" id="KIM32078.1"/>
    </source>
</evidence>
<dbReference type="AlphaFoldDB" id="A0A0C2X1D9"/>
<gene>
    <name evidence="3" type="ORF">M408DRAFT_20430</name>
</gene>
<keyword evidence="1" id="KW-1133">Transmembrane helix</keyword>
<organism evidence="3 4">
    <name type="scientific">Serendipita vermifera MAFF 305830</name>
    <dbReference type="NCBI Taxonomy" id="933852"/>
    <lineage>
        <taxon>Eukaryota</taxon>
        <taxon>Fungi</taxon>
        <taxon>Dikarya</taxon>
        <taxon>Basidiomycota</taxon>
        <taxon>Agaricomycotina</taxon>
        <taxon>Agaricomycetes</taxon>
        <taxon>Sebacinales</taxon>
        <taxon>Serendipitaceae</taxon>
        <taxon>Serendipita</taxon>
    </lineage>
</organism>
<keyword evidence="1" id="KW-0472">Membrane</keyword>
<keyword evidence="4" id="KW-1185">Reference proteome</keyword>
<sequence>MPPSKMNDDLTPSYENTTSNLYNNETIWNVYKRQNEARKLDKEKNCSGPRDWKKTLDSILIFAALFAAALTAFIMESKLLVLSMNIETSKTSTSYLRADFDSKSTEMSIYCLLFGSLGVSLVAALSSVTAIQWVMPYDDRITCNRSSHRDKARFYYFAGVENWLRGKTVEVLRLLLYFSMALSFLGVIQWMLYLHMITAYIVGGAAIATLFCFFSTLLEAIPVSTPFKTLVSGWVYSTYNFTFTFIPRVSVSVISSWQTSKIMAALRLMVYSSVIRCCMGIRVCILCLHNKLVSVFCKNAAFSWLSHMYSIPASLHEMYNHVTAVWLEKWRHNGLREIQFGDPAFEDGPGHQVLTWLAPHHQPPHIKKWEQHSSEAIQHKKPVGDGEVKDFRRLWDTGGIRYIRTDKIGPFLVRIARAFDSGSCPFYCQLKALYRYPRPFPSNPLVLDPGLYPLDHSKLRDKVLKLNWNEVRKWREVRDHIYWETPLLGRRKRGKVSFLWGLRLFLCNKLFGKDEVDEIDDFTHGGALAEQHMGTMATDMPREELWTAYRRRRFRRPRMWRERPRRQHNASASALSLSVGL</sequence>
<feature type="transmembrane region" description="Helical" evidence="1">
    <location>
        <begin position="107"/>
        <end position="131"/>
    </location>
</feature>
<dbReference type="Pfam" id="PF20153">
    <property type="entry name" value="DUF6535"/>
    <property type="match status" value="1"/>
</dbReference>
<feature type="transmembrane region" description="Helical" evidence="1">
    <location>
        <begin position="199"/>
        <end position="218"/>
    </location>
</feature>
<proteinExistence type="predicted"/>
<dbReference type="Proteomes" id="UP000054097">
    <property type="component" value="Unassembled WGS sequence"/>
</dbReference>
<dbReference type="EMBL" id="KN824280">
    <property type="protein sequence ID" value="KIM32078.1"/>
    <property type="molecule type" value="Genomic_DNA"/>
</dbReference>
<feature type="domain" description="DUF6535" evidence="2">
    <location>
        <begin position="28"/>
        <end position="191"/>
    </location>
</feature>